<evidence type="ECO:0000256" key="1">
    <source>
        <dbReference type="ARBA" id="ARBA00004141"/>
    </source>
</evidence>
<dbReference type="InterPro" id="IPR012932">
    <property type="entry name" value="VKOR"/>
</dbReference>
<dbReference type="PANTHER" id="PTHR34573:SF1">
    <property type="entry name" value="VITAMIN K EPOXIDE REDUCTASE DOMAIN-CONTAINING PROTEIN"/>
    <property type="match status" value="1"/>
</dbReference>
<name>A0A9D4Z6Y4_ADICA</name>
<evidence type="ECO:0000259" key="11">
    <source>
        <dbReference type="SMART" id="SM00756"/>
    </source>
</evidence>
<proteinExistence type="inferred from homology"/>
<organism evidence="12 13">
    <name type="scientific">Adiantum capillus-veneris</name>
    <name type="common">Maidenhair fern</name>
    <dbReference type="NCBI Taxonomy" id="13818"/>
    <lineage>
        <taxon>Eukaryota</taxon>
        <taxon>Viridiplantae</taxon>
        <taxon>Streptophyta</taxon>
        <taxon>Embryophyta</taxon>
        <taxon>Tracheophyta</taxon>
        <taxon>Polypodiopsida</taxon>
        <taxon>Polypodiidae</taxon>
        <taxon>Polypodiales</taxon>
        <taxon>Pteridineae</taxon>
        <taxon>Pteridaceae</taxon>
        <taxon>Vittarioideae</taxon>
        <taxon>Adiantum</taxon>
    </lineage>
</organism>
<evidence type="ECO:0000256" key="5">
    <source>
        <dbReference type="ARBA" id="ARBA00022989"/>
    </source>
</evidence>
<dbReference type="OrthoDB" id="343052at2759"/>
<keyword evidence="5 10" id="KW-1133">Transmembrane helix</keyword>
<keyword evidence="8" id="KW-1015">Disulfide bond</keyword>
<evidence type="ECO:0000256" key="4">
    <source>
        <dbReference type="ARBA" id="ARBA00022719"/>
    </source>
</evidence>
<feature type="transmembrane region" description="Helical" evidence="10">
    <location>
        <begin position="171"/>
        <end position="191"/>
    </location>
</feature>
<dbReference type="GO" id="GO:0016491">
    <property type="term" value="F:oxidoreductase activity"/>
    <property type="evidence" value="ECO:0007669"/>
    <property type="project" value="UniProtKB-KW"/>
</dbReference>
<comment type="similarity">
    <text evidence="2">Belongs to the VKOR family.</text>
</comment>
<evidence type="ECO:0000256" key="7">
    <source>
        <dbReference type="ARBA" id="ARBA00023136"/>
    </source>
</evidence>
<protein>
    <recommendedName>
        <fullName evidence="11">Vitamin K epoxide reductase domain-containing protein</fullName>
    </recommendedName>
</protein>
<keyword evidence="3 10" id="KW-0812">Transmembrane</keyword>
<evidence type="ECO:0000313" key="13">
    <source>
        <dbReference type="Proteomes" id="UP000886520"/>
    </source>
</evidence>
<dbReference type="GO" id="GO:0016020">
    <property type="term" value="C:membrane"/>
    <property type="evidence" value="ECO:0007669"/>
    <property type="project" value="UniProtKB-SubCell"/>
</dbReference>
<dbReference type="CDD" id="cd12916">
    <property type="entry name" value="VKOR_1"/>
    <property type="match status" value="1"/>
</dbReference>
<dbReference type="Pfam" id="PF07884">
    <property type="entry name" value="VKOR"/>
    <property type="match status" value="1"/>
</dbReference>
<reference evidence="12" key="1">
    <citation type="submission" date="2021-01" db="EMBL/GenBank/DDBJ databases">
        <title>Adiantum capillus-veneris genome.</title>
        <authorList>
            <person name="Fang Y."/>
            <person name="Liao Q."/>
        </authorList>
    </citation>
    <scope>NUCLEOTIDE SEQUENCE</scope>
    <source>
        <strain evidence="12">H3</strain>
        <tissue evidence="12">Leaf</tissue>
    </source>
</reference>
<feature type="transmembrane region" description="Helical" evidence="10">
    <location>
        <begin position="197"/>
        <end position="220"/>
    </location>
</feature>
<evidence type="ECO:0000256" key="2">
    <source>
        <dbReference type="ARBA" id="ARBA00006214"/>
    </source>
</evidence>
<comment type="caution">
    <text evidence="12">The sequence shown here is derived from an EMBL/GenBank/DDBJ whole genome shotgun (WGS) entry which is preliminary data.</text>
</comment>
<dbReference type="AlphaFoldDB" id="A0A9D4Z6Y4"/>
<dbReference type="Gene3D" id="1.20.1440.130">
    <property type="entry name" value="VKOR domain"/>
    <property type="match status" value="1"/>
</dbReference>
<evidence type="ECO:0000256" key="3">
    <source>
        <dbReference type="ARBA" id="ARBA00022692"/>
    </source>
</evidence>
<dbReference type="Proteomes" id="UP000886520">
    <property type="component" value="Chromosome 21"/>
</dbReference>
<keyword evidence="7 10" id="KW-0472">Membrane</keyword>
<evidence type="ECO:0000256" key="9">
    <source>
        <dbReference type="ARBA" id="ARBA00023284"/>
    </source>
</evidence>
<keyword evidence="13" id="KW-1185">Reference proteome</keyword>
<dbReference type="GO" id="GO:0048038">
    <property type="term" value="F:quinone binding"/>
    <property type="evidence" value="ECO:0007669"/>
    <property type="project" value="UniProtKB-KW"/>
</dbReference>
<feature type="domain" description="Vitamin K epoxide reductase" evidence="11">
    <location>
        <begin position="82"/>
        <end position="223"/>
    </location>
</feature>
<keyword evidence="4" id="KW-0874">Quinone</keyword>
<dbReference type="SUPFAM" id="SSF52833">
    <property type="entry name" value="Thioredoxin-like"/>
    <property type="match status" value="1"/>
</dbReference>
<dbReference type="SMART" id="SM00756">
    <property type="entry name" value="VKc"/>
    <property type="match status" value="1"/>
</dbReference>
<evidence type="ECO:0000256" key="8">
    <source>
        <dbReference type="ARBA" id="ARBA00023157"/>
    </source>
</evidence>
<evidence type="ECO:0000313" key="12">
    <source>
        <dbReference type="EMBL" id="KAI5062887.1"/>
    </source>
</evidence>
<evidence type="ECO:0000256" key="10">
    <source>
        <dbReference type="SAM" id="Phobius"/>
    </source>
</evidence>
<dbReference type="EMBL" id="JABFUD020000021">
    <property type="protein sequence ID" value="KAI5062887.1"/>
    <property type="molecule type" value="Genomic_DNA"/>
</dbReference>
<keyword evidence="9" id="KW-0676">Redox-active center</keyword>
<comment type="subcellular location">
    <subcellularLocation>
        <location evidence="1">Membrane</location>
        <topology evidence="1">Multi-pass membrane protein</topology>
    </subcellularLocation>
</comment>
<dbReference type="InterPro" id="IPR044698">
    <property type="entry name" value="VKOR/LTO1"/>
</dbReference>
<accession>A0A9D4Z6Y4</accession>
<gene>
    <name evidence="12" type="ORF">GOP47_0021434</name>
</gene>
<sequence>MALQVQCFHGFSFSLSSLSVARQLSCISSLLHAARSAASVRAKITGRQHRFQTTTVSCSLQPEDRTKEEDEVASSTSFGNKGFSEDYGVVAGLATIGFAETAYLTYMKLFGGPVSCPIGGGSCNDVLNSDYSLVFGVPLSAVGVLAYGTVVVLGVLGGLRYSYKVAGVDVVRWLLLGSTSVMATASGYFMYILSTKLEGASCSYCVASALLSVSLVLLTLRVRSPLSGKLGTWITNRFNFQEMKQVAGVQVAVTAAVILALSSAYADITPAATGSGDIDLPPVEPQITTSSSPTTLSLAKYLQSVGAKMYGAFWCSHCYEQKQMFGREAMKYLDYVECYPEGYRRGVKIAKACESAKIDGFPTWIIKGQVLSGEQELSEIARVAGFEGASYPCVTCDYVLTIPPINSNWNFEGVSLKGLLTGLWSDIVVLLQFFI</sequence>
<dbReference type="PANTHER" id="PTHR34573">
    <property type="entry name" value="VKC DOMAIN-CONTAINING PROTEIN"/>
    <property type="match status" value="1"/>
</dbReference>
<dbReference type="InterPro" id="IPR036249">
    <property type="entry name" value="Thioredoxin-like_sf"/>
</dbReference>
<evidence type="ECO:0000256" key="6">
    <source>
        <dbReference type="ARBA" id="ARBA00023002"/>
    </source>
</evidence>
<dbReference type="InterPro" id="IPR038354">
    <property type="entry name" value="VKOR_sf"/>
</dbReference>
<keyword evidence="6" id="KW-0560">Oxidoreductase</keyword>
<feature type="transmembrane region" description="Helical" evidence="10">
    <location>
        <begin position="246"/>
        <end position="266"/>
    </location>
</feature>
<feature type="transmembrane region" description="Helical" evidence="10">
    <location>
        <begin position="133"/>
        <end position="159"/>
    </location>
</feature>
<dbReference type="Gene3D" id="3.40.30.10">
    <property type="entry name" value="Glutaredoxin"/>
    <property type="match status" value="1"/>
</dbReference>